<evidence type="ECO:0000256" key="2">
    <source>
        <dbReference type="ARBA" id="ARBA00022963"/>
    </source>
</evidence>
<accession>A0ABP0LFE9</accession>
<gene>
    <name evidence="7" type="ORF">SCF082_LOCUS22367</name>
</gene>
<keyword evidence="2 4" id="KW-0442">Lipid degradation</keyword>
<dbReference type="Gene3D" id="3.40.1090.10">
    <property type="entry name" value="Cytosolic phospholipase A2 catalytic domain"/>
    <property type="match status" value="1"/>
</dbReference>
<feature type="active site" description="Proton acceptor" evidence="4">
    <location>
        <position position="268"/>
    </location>
</feature>
<feature type="region of interest" description="Disordered" evidence="5">
    <location>
        <begin position="1"/>
        <end position="89"/>
    </location>
</feature>
<evidence type="ECO:0000256" key="3">
    <source>
        <dbReference type="ARBA" id="ARBA00023098"/>
    </source>
</evidence>
<dbReference type="SUPFAM" id="SSF52151">
    <property type="entry name" value="FabD/lysophospholipase-like"/>
    <property type="match status" value="1"/>
</dbReference>
<name>A0ABP0LFE9_9DINO</name>
<dbReference type="PROSITE" id="PS51635">
    <property type="entry name" value="PNPLA"/>
    <property type="match status" value="1"/>
</dbReference>
<feature type="active site" description="Nucleophile" evidence="4">
    <location>
        <position position="136"/>
    </location>
</feature>
<organism evidence="7 8">
    <name type="scientific">Durusdinium trenchii</name>
    <dbReference type="NCBI Taxonomy" id="1381693"/>
    <lineage>
        <taxon>Eukaryota</taxon>
        <taxon>Sar</taxon>
        <taxon>Alveolata</taxon>
        <taxon>Dinophyceae</taxon>
        <taxon>Suessiales</taxon>
        <taxon>Symbiodiniaceae</taxon>
        <taxon>Durusdinium</taxon>
    </lineage>
</organism>
<dbReference type="EMBL" id="CAXAMM010016034">
    <property type="protein sequence ID" value="CAK9037890.1"/>
    <property type="molecule type" value="Genomic_DNA"/>
</dbReference>
<feature type="domain" description="PNPLA" evidence="6">
    <location>
        <begin position="92"/>
        <end position="281"/>
    </location>
</feature>
<reference evidence="7 8" key="1">
    <citation type="submission" date="2024-02" db="EMBL/GenBank/DDBJ databases">
        <authorList>
            <person name="Chen Y."/>
            <person name="Shah S."/>
            <person name="Dougan E. K."/>
            <person name="Thang M."/>
            <person name="Chan C."/>
        </authorList>
    </citation>
    <scope>NUCLEOTIDE SEQUENCE [LARGE SCALE GENOMIC DNA]</scope>
</reference>
<evidence type="ECO:0000256" key="5">
    <source>
        <dbReference type="SAM" id="MobiDB-lite"/>
    </source>
</evidence>
<keyword evidence="1 4" id="KW-0378">Hydrolase</keyword>
<comment type="caution">
    <text evidence="7">The sequence shown here is derived from an EMBL/GenBank/DDBJ whole genome shotgun (WGS) entry which is preliminary data.</text>
</comment>
<dbReference type="InterPro" id="IPR002641">
    <property type="entry name" value="PNPLA_dom"/>
</dbReference>
<evidence type="ECO:0000313" key="8">
    <source>
        <dbReference type="Proteomes" id="UP001642464"/>
    </source>
</evidence>
<protein>
    <submittedName>
        <fullName evidence="7">Patatin-like protein 2 (OsPLP2)</fullName>
    </submittedName>
</protein>
<evidence type="ECO:0000256" key="4">
    <source>
        <dbReference type="PROSITE-ProRule" id="PRU01161"/>
    </source>
</evidence>
<feature type="short sequence motif" description="DGA/G" evidence="4">
    <location>
        <begin position="268"/>
        <end position="270"/>
    </location>
</feature>
<keyword evidence="3 4" id="KW-0443">Lipid metabolism</keyword>
<feature type="compositionally biased region" description="Basic and acidic residues" evidence="5">
    <location>
        <begin position="41"/>
        <end position="54"/>
    </location>
</feature>
<dbReference type="PANTHER" id="PTHR24185:SF1">
    <property type="entry name" value="CALCIUM-INDEPENDENT PHOSPHOLIPASE A2-GAMMA"/>
    <property type="match status" value="1"/>
</dbReference>
<sequence>DDAGVAPTLPTPKNAAGEGLVKRGAAAHSPRETAAGARAGRGMERVKKAAEWGKRSLRIGKQRNEEEEEDGGVAARPRRGKHGSDGPTRLVITLDGGGVRGITTLRFLVRVEDALRESLGSGFRLREVVDLWCGTSAGAMIAAAFARTSVAAHELEGVFDQRMLSVFNKSLCDRIFGRTQAFSVYDGVGKREMIEEILNDPEEKFFEPEQPKLMVTAFDLTDDCPVVFKSWSDKPRNREATLAGAIDASSSLPVFFPSTEMNGHKYIDGGILSANPSDMGFTEAVKLFPGEKLQILSIGCGENPHHGFDTKSHSYFAWIPDGSLAKLILDTQLTVSHGLTQRLANLHDHKYLRVNSLPFDEDLPSADETGEKDMLRALGDAWFEEFGQETVRVIEDYVNRVGLELPAERVDEAEDVLDPLDDEEVLDQGVGDVKPRFDSVEDELVALEAGTA</sequence>
<evidence type="ECO:0000313" key="7">
    <source>
        <dbReference type="EMBL" id="CAK9037890.1"/>
    </source>
</evidence>
<proteinExistence type="predicted"/>
<feature type="short sequence motif" description="GXGXXG" evidence="4">
    <location>
        <begin position="96"/>
        <end position="101"/>
    </location>
</feature>
<dbReference type="CDD" id="cd07199">
    <property type="entry name" value="Pat17_PNPLA8_PNPLA9_like"/>
    <property type="match status" value="1"/>
</dbReference>
<dbReference type="PANTHER" id="PTHR24185">
    <property type="entry name" value="CALCIUM-INDEPENDENT PHOSPHOLIPASE A2-GAMMA"/>
    <property type="match status" value="1"/>
</dbReference>
<feature type="non-terminal residue" evidence="7">
    <location>
        <position position="1"/>
    </location>
</feature>
<evidence type="ECO:0000256" key="1">
    <source>
        <dbReference type="ARBA" id="ARBA00022801"/>
    </source>
</evidence>
<dbReference type="Pfam" id="PF01734">
    <property type="entry name" value="Patatin"/>
    <property type="match status" value="1"/>
</dbReference>
<dbReference type="InterPro" id="IPR016035">
    <property type="entry name" value="Acyl_Trfase/lysoPLipase"/>
</dbReference>
<evidence type="ECO:0000259" key="6">
    <source>
        <dbReference type="PROSITE" id="PS51635"/>
    </source>
</evidence>
<keyword evidence="8" id="KW-1185">Reference proteome</keyword>
<feature type="short sequence motif" description="GXSXG" evidence="4">
    <location>
        <begin position="134"/>
        <end position="138"/>
    </location>
</feature>
<dbReference type="Proteomes" id="UP001642464">
    <property type="component" value="Unassembled WGS sequence"/>
</dbReference>